<protein>
    <submittedName>
        <fullName evidence="2">Uncharacterized protein</fullName>
    </submittedName>
</protein>
<organism evidence="2 3">
    <name type="scientific">Ignelater luminosus</name>
    <name type="common">Cucubano</name>
    <name type="synonym">Pyrophorus luminosus</name>
    <dbReference type="NCBI Taxonomy" id="2038154"/>
    <lineage>
        <taxon>Eukaryota</taxon>
        <taxon>Metazoa</taxon>
        <taxon>Ecdysozoa</taxon>
        <taxon>Arthropoda</taxon>
        <taxon>Hexapoda</taxon>
        <taxon>Insecta</taxon>
        <taxon>Pterygota</taxon>
        <taxon>Neoptera</taxon>
        <taxon>Endopterygota</taxon>
        <taxon>Coleoptera</taxon>
        <taxon>Polyphaga</taxon>
        <taxon>Elateriformia</taxon>
        <taxon>Elateroidea</taxon>
        <taxon>Elateridae</taxon>
        <taxon>Agrypninae</taxon>
        <taxon>Pyrophorini</taxon>
        <taxon>Ignelater</taxon>
    </lineage>
</organism>
<name>A0A8K0C7C2_IGNLU</name>
<comment type="caution">
    <text evidence="2">The sequence shown here is derived from an EMBL/GenBank/DDBJ whole genome shotgun (WGS) entry which is preliminary data.</text>
</comment>
<reference evidence="2" key="1">
    <citation type="submission" date="2019-08" db="EMBL/GenBank/DDBJ databases">
        <title>The genome of the North American firefly Photinus pyralis.</title>
        <authorList>
            <consortium name="Photinus pyralis genome working group"/>
            <person name="Fallon T.R."/>
            <person name="Sander Lower S.E."/>
            <person name="Weng J.-K."/>
        </authorList>
    </citation>
    <scope>NUCLEOTIDE SEQUENCE</scope>
    <source>
        <strain evidence="2">TRF0915ILg1</strain>
        <tissue evidence="2">Whole body</tissue>
    </source>
</reference>
<dbReference type="GO" id="GO:0035253">
    <property type="term" value="C:ciliary rootlet"/>
    <property type="evidence" value="ECO:0007669"/>
    <property type="project" value="TreeGrafter"/>
</dbReference>
<keyword evidence="1" id="KW-0175">Coiled coil</keyword>
<dbReference type="PANTHER" id="PTHR46518">
    <property type="entry name" value="COILED-COIL DOMAIN-CONTAINING PROTEIN 151"/>
    <property type="match status" value="1"/>
</dbReference>
<evidence type="ECO:0000256" key="1">
    <source>
        <dbReference type="SAM" id="Coils"/>
    </source>
</evidence>
<accession>A0A8K0C7C2</accession>
<dbReference type="GO" id="GO:0036064">
    <property type="term" value="C:ciliary basal body"/>
    <property type="evidence" value="ECO:0007669"/>
    <property type="project" value="TreeGrafter"/>
</dbReference>
<dbReference type="OrthoDB" id="7447178at2759"/>
<proteinExistence type="predicted"/>
<evidence type="ECO:0000313" key="3">
    <source>
        <dbReference type="Proteomes" id="UP000801492"/>
    </source>
</evidence>
<dbReference type="AlphaFoldDB" id="A0A8K0C7C2"/>
<dbReference type="Proteomes" id="UP000801492">
    <property type="component" value="Unassembled WGS sequence"/>
</dbReference>
<gene>
    <name evidence="2" type="ORF">ILUMI_26818</name>
</gene>
<keyword evidence="3" id="KW-1185">Reference proteome</keyword>
<dbReference type="GO" id="GO:0097542">
    <property type="term" value="C:ciliary tip"/>
    <property type="evidence" value="ECO:0007669"/>
    <property type="project" value="TreeGrafter"/>
</dbReference>
<dbReference type="InterPro" id="IPR033192">
    <property type="entry name" value="ODAD3"/>
</dbReference>
<evidence type="ECO:0000313" key="2">
    <source>
        <dbReference type="EMBL" id="KAF2879348.1"/>
    </source>
</evidence>
<dbReference type="PANTHER" id="PTHR46518:SF1">
    <property type="entry name" value="OUTER DYNEIN ARM-DOCKING COMPLEX SUBUNIT 3"/>
    <property type="match status" value="1"/>
</dbReference>
<dbReference type="GO" id="GO:0036158">
    <property type="term" value="P:outer dynein arm assembly"/>
    <property type="evidence" value="ECO:0007669"/>
    <property type="project" value="InterPro"/>
</dbReference>
<feature type="coiled-coil region" evidence="1">
    <location>
        <begin position="50"/>
        <end position="88"/>
    </location>
</feature>
<dbReference type="GO" id="GO:0003341">
    <property type="term" value="P:cilium movement"/>
    <property type="evidence" value="ECO:0007669"/>
    <property type="project" value="InterPro"/>
</dbReference>
<dbReference type="EMBL" id="VTPC01091187">
    <property type="protein sequence ID" value="KAF2879348.1"/>
    <property type="molecule type" value="Genomic_DNA"/>
</dbReference>
<sequence>MNMLSAKKVRLHGMKSSRWTTRDKLTQYKGLINLFKRDAKIISFDTAVARKKQVKELKQLRKDIRSNREDLDNAIQGDRQQLRNTLQEHKDLQLTFQNAHPLKVIDHLHQGNFNKRKLLDRMNYRMKQKTQALISLKLELAELEDRIKYEGTGQLPVEKAAQLITGRVQDAILKKEAALSVRHTYRNILTILKKDSLYFDAVLATLRLDGFNQSKCMVRTTELGQLATEYLDDRKQEFKELERAVKRDMKAREQSLRVVRQEAADLTVNMGLLIRHDSDINIGKVIIPSTQLDLSLQNDIDSIESILSFLKDTVYVSNFQSIFPCLLEQQRQTERLAKFLEKSTADRDSLAKKREHGRLMHTTLLYTMHGTTFEYKSEKAQLLEEIGNQKKRKKEAREVNVHQSELLVRIRSSLHQLSQKCSIVATVDSKKDKSKILIKDTDSRSLKKTPSQGSIIVPPPPFEEDGIKIIALLEPKLTTLMNNVTAALDADNTDAAYKFFQQLTTETCAAIKYDDYAADESLISDVLIEDASVPTYAEMKARSKELVEISTVNEDLIPMFTSKKKKFKF</sequence>